<comment type="caution">
    <text evidence="1">The sequence shown here is derived from an EMBL/GenBank/DDBJ whole genome shotgun (WGS) entry which is preliminary data.</text>
</comment>
<keyword evidence="2" id="KW-1185">Reference proteome</keyword>
<name>A0A6N8JB40_9BACT</name>
<protein>
    <submittedName>
        <fullName evidence="1">Uncharacterized protein</fullName>
    </submittedName>
</protein>
<evidence type="ECO:0000313" key="1">
    <source>
        <dbReference type="EMBL" id="MVT41332.1"/>
    </source>
</evidence>
<evidence type="ECO:0000313" key="2">
    <source>
        <dbReference type="Proteomes" id="UP000468388"/>
    </source>
</evidence>
<reference evidence="1 2" key="1">
    <citation type="submission" date="2019-12" db="EMBL/GenBank/DDBJ databases">
        <title>The draft genomic sequence of strain Chitinophaga oryziterrae JCM 16595.</title>
        <authorList>
            <person name="Zhang X."/>
        </authorList>
    </citation>
    <scope>NUCLEOTIDE SEQUENCE [LARGE SCALE GENOMIC DNA]</scope>
    <source>
        <strain evidence="1 2">JCM 16595</strain>
    </source>
</reference>
<gene>
    <name evidence="1" type="ORF">GO495_12115</name>
</gene>
<sequence length="136" mass="16563">MIYYYDDFEFMFLVHRGLNKEAFLAAAGAKHGYAADMFGRMYDALMIESLDVIDEFERYYKVEYENLGRFLYRKWNFTYEAVTEIMKQLEKNPEVRLMRRIEWSYHGSELRTFMSEEPMVNRIENILLMKEDENKI</sequence>
<dbReference type="OrthoDB" id="1442010at2"/>
<dbReference type="AlphaFoldDB" id="A0A6N8JB40"/>
<accession>A0A6N8JB40</accession>
<dbReference type="RefSeq" id="WP_157299961.1">
    <property type="nucleotide sequence ID" value="NZ_BAAAZB010000025.1"/>
</dbReference>
<dbReference type="EMBL" id="WRXO01000003">
    <property type="protein sequence ID" value="MVT41332.1"/>
    <property type="molecule type" value="Genomic_DNA"/>
</dbReference>
<organism evidence="1 2">
    <name type="scientific">Chitinophaga oryziterrae</name>
    <dbReference type="NCBI Taxonomy" id="1031224"/>
    <lineage>
        <taxon>Bacteria</taxon>
        <taxon>Pseudomonadati</taxon>
        <taxon>Bacteroidota</taxon>
        <taxon>Chitinophagia</taxon>
        <taxon>Chitinophagales</taxon>
        <taxon>Chitinophagaceae</taxon>
        <taxon>Chitinophaga</taxon>
    </lineage>
</organism>
<dbReference type="Proteomes" id="UP000468388">
    <property type="component" value="Unassembled WGS sequence"/>
</dbReference>
<proteinExistence type="predicted"/>